<dbReference type="RefSeq" id="WP_163817561.1">
    <property type="nucleotide sequence ID" value="NZ_JAAGOB010000003.1"/>
</dbReference>
<comment type="caution">
    <text evidence="1">The sequence shown here is derived from an EMBL/GenBank/DDBJ whole genome shotgun (WGS) entry which is preliminary data.</text>
</comment>
<keyword evidence="2" id="KW-1185">Reference proteome</keyword>
<dbReference type="AlphaFoldDB" id="A0A6N9YJK9"/>
<dbReference type="EMBL" id="JAAGOB010000003">
    <property type="protein sequence ID" value="NED95142.1"/>
    <property type="molecule type" value="Genomic_DNA"/>
</dbReference>
<proteinExistence type="predicted"/>
<name>A0A6N9YJK9_9ACTN</name>
<evidence type="ECO:0000313" key="1">
    <source>
        <dbReference type="EMBL" id="NED95142.1"/>
    </source>
</evidence>
<evidence type="ECO:0000313" key="2">
    <source>
        <dbReference type="Proteomes" id="UP000469185"/>
    </source>
</evidence>
<sequence length="192" mass="20836">MTAESAQRVARVLLVGKRARVLDELGRALQHLGMEVIQETDLDRARTTVDGASVDVVALGRAVRGAKREAVVTALKAQNPGLKVVDGLAPIPPLLVAQIQEAVSSPPGSARIVSSAMYEQVNNRVVLMMTRPAEVGVVLHRLDPLYRIHQTPLFAGRLGDGRQNIPIGRKIGRGERYLVVRADQQTSVHQVH</sequence>
<gene>
    <name evidence="1" type="ORF">G1H11_07420</name>
</gene>
<dbReference type="Proteomes" id="UP000469185">
    <property type="component" value="Unassembled WGS sequence"/>
</dbReference>
<reference evidence="1 2" key="1">
    <citation type="submission" date="2020-02" db="EMBL/GenBank/DDBJ databases">
        <authorList>
            <person name="Li X.-J."/>
            <person name="Feng X.-M."/>
        </authorList>
    </citation>
    <scope>NUCLEOTIDE SEQUENCE [LARGE SCALE GENOMIC DNA]</scope>
    <source>
        <strain evidence="1 2">CGMCC 4.7225</strain>
    </source>
</reference>
<accession>A0A6N9YJK9</accession>
<organism evidence="1 2">
    <name type="scientific">Phytoactinopolyspora alkaliphila</name>
    <dbReference type="NCBI Taxonomy" id="1783498"/>
    <lineage>
        <taxon>Bacteria</taxon>
        <taxon>Bacillati</taxon>
        <taxon>Actinomycetota</taxon>
        <taxon>Actinomycetes</taxon>
        <taxon>Jiangellales</taxon>
        <taxon>Jiangellaceae</taxon>
        <taxon>Phytoactinopolyspora</taxon>
    </lineage>
</organism>
<protein>
    <submittedName>
        <fullName evidence="1">Uncharacterized protein</fullName>
    </submittedName>
</protein>